<sequence>MGKITSDSRIISTGAPLGMCSLSTALLPVHQQLHHKNHSIKLLKFSDDTTVIGLIRNSDESAYRQEVEQLSLCCTLSQQHPSGNTFTFTGYSLKKQICPLKRLLQKPKKKKPESIPAETNGSDAKPKKTKMKKSGDQSTESSPATQNGEKTKKKKLDKDKESTEKEKETKKKAKSAPKKKKSSTDDDDDDEDDGETTPQKKTKKKPAKESSDTKEKEKEKDKKSKSKDAKEDADSKGKSKTKKKEPASMFQINGEKPETKSKKKAAKSESEEESEPETKTSKTKKKSSSNTASMFQTGGDKDKDKKTKKTKSSAKAEETEDSDSEVTQKKKKGKGKKGKKEERAPSPVIEFNNLEEFVLQPAEQGVTVKCKVTRDKRGMDKGLYPTYYLHLDNEKKVFLLAGRKRKKSTTSNYLISIDPTDLSRGGENFVGKLRSNLMGTKFTVFDNALHPDRALPDMSNARQELAAIIYETNVLGMKGPRRMIIVIPGMNKDGDRVPIRPRSENDGLLVRHQNRNMENLIELRNKTPVWNEETASHVLNFNGRVTQASIKNFQIVHNKDQDYIVMQFGRIADDAFTLDYRYPLCAVQAFAIALSSFDGKIACE</sequence>
<keyword evidence="1" id="KW-1185">Reference proteome</keyword>
<dbReference type="RefSeq" id="XP_073810962.1">
    <property type="nucleotide sequence ID" value="XM_073954861.1"/>
</dbReference>
<name>A0AC58JWS1_DANRE</name>
<organism evidence="1 2">
    <name type="scientific">Danio rerio</name>
    <name type="common">Zebrafish</name>
    <name type="synonym">Brachydanio rerio</name>
    <dbReference type="NCBI Taxonomy" id="7955"/>
    <lineage>
        <taxon>Eukaryota</taxon>
        <taxon>Metazoa</taxon>
        <taxon>Chordata</taxon>
        <taxon>Craniata</taxon>
        <taxon>Vertebrata</taxon>
        <taxon>Euteleostomi</taxon>
        <taxon>Actinopterygii</taxon>
        <taxon>Neopterygii</taxon>
        <taxon>Teleostei</taxon>
        <taxon>Ostariophysi</taxon>
        <taxon>Cypriniformes</taxon>
        <taxon>Danionidae</taxon>
        <taxon>Danioninae</taxon>
        <taxon>Danio</taxon>
    </lineage>
</organism>
<protein>
    <submittedName>
        <fullName evidence="2">Uncharacterized protein tulp1b</fullName>
    </submittedName>
</protein>
<reference evidence="2" key="1">
    <citation type="submission" date="2025-08" db="UniProtKB">
        <authorList>
            <consortium name="RefSeq"/>
        </authorList>
    </citation>
    <scope>IDENTIFICATION</scope>
    <source>
        <strain evidence="2">Tuebingen</strain>
        <tissue evidence="2">Fibroblasts and whole tissue</tissue>
    </source>
</reference>
<accession>A0AC58JWS1</accession>
<dbReference type="Proteomes" id="UP000000437">
    <property type="component" value="Chromosome 6"/>
</dbReference>
<gene>
    <name evidence="2" type="primary">tulp1b</name>
</gene>
<proteinExistence type="predicted"/>
<evidence type="ECO:0000313" key="2">
    <source>
        <dbReference type="RefSeq" id="XP_073810962.1"/>
    </source>
</evidence>
<evidence type="ECO:0000313" key="1">
    <source>
        <dbReference type="Proteomes" id="UP000000437"/>
    </source>
</evidence>